<dbReference type="Pfam" id="PF13411">
    <property type="entry name" value="MerR_1"/>
    <property type="match status" value="1"/>
</dbReference>
<feature type="domain" description="HTH merR-type" evidence="6">
    <location>
        <begin position="15"/>
        <end position="84"/>
    </location>
</feature>
<protein>
    <submittedName>
        <fullName evidence="7">DNA-binding transcriptional regulator, MerR family</fullName>
    </submittedName>
</protein>
<dbReference type="KEGG" id="bcoa:BF29_1004"/>
<keyword evidence="3 7" id="KW-0238">DNA-binding</keyword>
<dbReference type="PRINTS" id="PR00040">
    <property type="entry name" value="HTHMERR"/>
</dbReference>
<dbReference type="EMBL" id="FQUB01000032">
    <property type="protein sequence ID" value="SHF31621.1"/>
    <property type="molecule type" value="Genomic_DNA"/>
</dbReference>
<keyword evidence="1" id="KW-0678">Repressor</keyword>
<dbReference type="GO" id="GO:0003677">
    <property type="term" value="F:DNA binding"/>
    <property type="evidence" value="ECO:0007669"/>
    <property type="project" value="UniProtKB-KW"/>
</dbReference>
<keyword evidence="2" id="KW-0805">Transcription regulation</keyword>
<dbReference type="SUPFAM" id="SSF46955">
    <property type="entry name" value="Putative DNA-binding domain"/>
    <property type="match status" value="1"/>
</dbReference>
<dbReference type="Proteomes" id="UP000184029">
    <property type="component" value="Unassembled WGS sequence"/>
</dbReference>
<organism evidence="7 8">
    <name type="scientific">Heyndrickxia coagulans DSM 1 = ATCC 7050</name>
    <dbReference type="NCBI Taxonomy" id="1121088"/>
    <lineage>
        <taxon>Bacteria</taxon>
        <taxon>Bacillati</taxon>
        <taxon>Bacillota</taxon>
        <taxon>Bacilli</taxon>
        <taxon>Bacillales</taxon>
        <taxon>Bacillaceae</taxon>
        <taxon>Heyndrickxia</taxon>
    </lineage>
</organism>
<evidence type="ECO:0000256" key="5">
    <source>
        <dbReference type="SAM" id="Coils"/>
    </source>
</evidence>
<reference evidence="7 8" key="1">
    <citation type="submission" date="2016-11" db="EMBL/GenBank/DDBJ databases">
        <authorList>
            <person name="Varghese N."/>
            <person name="Submissions S."/>
        </authorList>
    </citation>
    <scope>NUCLEOTIDE SEQUENCE [LARGE SCALE GENOMIC DNA]</scope>
    <source>
        <strain evidence="7 8">DSM 1</strain>
    </source>
</reference>
<dbReference type="PANTHER" id="PTHR30204:SF69">
    <property type="entry name" value="MERR-FAMILY TRANSCRIPTIONAL REGULATOR"/>
    <property type="match status" value="1"/>
</dbReference>
<accession>A0A8B4BU87</accession>
<comment type="caution">
    <text evidence="7">The sequence shown here is derived from an EMBL/GenBank/DDBJ whole genome shotgun (WGS) entry which is preliminary data.</text>
</comment>
<evidence type="ECO:0000256" key="3">
    <source>
        <dbReference type="ARBA" id="ARBA00023125"/>
    </source>
</evidence>
<sequence length="260" mass="29756">MEKRRNPFFTGNAVKFTTGEFARLCRVNKKTLYDYDETGLLKPAVQDGNGYRYYTEEQIDQLSKIKVLQSVGLSLAEIKKQFHQEDVAESIRTLANQKNAITNKIHDLEQLAQTLGRKLAELERFQKMGSLKVFIETCLEEYLIIREQSGPFVVNYMLEGYHAGVIISGMKQPASEKKTWKYRKTDDRKDANFLKKAGKFAGLYFLAEDQKINEATEKAYGLICKETETAGNEIYLEDVANDFLLFPDGKILFKISAMAK</sequence>
<dbReference type="PROSITE" id="PS50937">
    <property type="entry name" value="HTH_MERR_2"/>
    <property type="match status" value="1"/>
</dbReference>
<dbReference type="PANTHER" id="PTHR30204">
    <property type="entry name" value="REDOX-CYCLING DRUG-SENSING TRANSCRIPTIONAL ACTIVATOR SOXR"/>
    <property type="match status" value="1"/>
</dbReference>
<dbReference type="InterPro" id="IPR009061">
    <property type="entry name" value="DNA-bd_dom_put_sf"/>
</dbReference>
<evidence type="ECO:0000313" key="7">
    <source>
        <dbReference type="EMBL" id="SHF31621.1"/>
    </source>
</evidence>
<evidence type="ECO:0000256" key="2">
    <source>
        <dbReference type="ARBA" id="ARBA00023015"/>
    </source>
</evidence>
<evidence type="ECO:0000313" key="8">
    <source>
        <dbReference type="Proteomes" id="UP000184029"/>
    </source>
</evidence>
<dbReference type="RefSeq" id="WP_073193851.1">
    <property type="nucleotide sequence ID" value="NZ_ALAS01000091.1"/>
</dbReference>
<dbReference type="Gene3D" id="1.10.1660.10">
    <property type="match status" value="1"/>
</dbReference>
<dbReference type="InterPro" id="IPR000551">
    <property type="entry name" value="MerR-type_HTH_dom"/>
</dbReference>
<keyword evidence="5" id="KW-0175">Coiled coil</keyword>
<keyword evidence="4" id="KW-0804">Transcription</keyword>
<evidence type="ECO:0000259" key="6">
    <source>
        <dbReference type="PROSITE" id="PS50937"/>
    </source>
</evidence>
<dbReference type="GO" id="GO:0003700">
    <property type="term" value="F:DNA-binding transcription factor activity"/>
    <property type="evidence" value="ECO:0007669"/>
    <property type="project" value="InterPro"/>
</dbReference>
<feature type="coiled-coil region" evidence="5">
    <location>
        <begin position="91"/>
        <end position="128"/>
    </location>
</feature>
<dbReference type="InterPro" id="IPR047057">
    <property type="entry name" value="MerR_fam"/>
</dbReference>
<proteinExistence type="predicted"/>
<dbReference type="AlphaFoldDB" id="A0A8B4BU87"/>
<evidence type="ECO:0000256" key="4">
    <source>
        <dbReference type="ARBA" id="ARBA00023163"/>
    </source>
</evidence>
<dbReference type="SMART" id="SM00422">
    <property type="entry name" value="HTH_MERR"/>
    <property type="match status" value="1"/>
</dbReference>
<name>A0A8B4BU87_HEYCO</name>
<evidence type="ECO:0000256" key="1">
    <source>
        <dbReference type="ARBA" id="ARBA00022491"/>
    </source>
</evidence>
<gene>
    <name evidence="7" type="ORF">SAMN02745208_01784</name>
</gene>